<evidence type="ECO:0000256" key="1">
    <source>
        <dbReference type="SAM" id="MobiDB-lite"/>
    </source>
</evidence>
<reference evidence="3 4" key="1">
    <citation type="journal article" date="2016" name="Nat. Commun.">
        <title>Thousands of microbial genomes shed light on interconnected biogeochemical processes in an aquifer system.</title>
        <authorList>
            <person name="Anantharaman K."/>
            <person name="Brown C.T."/>
            <person name="Hug L.A."/>
            <person name="Sharon I."/>
            <person name="Castelle C.J."/>
            <person name="Probst A.J."/>
            <person name="Thomas B.C."/>
            <person name="Singh A."/>
            <person name="Wilkins M.J."/>
            <person name="Karaoz U."/>
            <person name="Brodie E.L."/>
            <person name="Williams K.H."/>
            <person name="Hubbard S.S."/>
            <person name="Banfield J.F."/>
        </authorList>
    </citation>
    <scope>NUCLEOTIDE SEQUENCE [LARGE SCALE GENOMIC DNA]</scope>
</reference>
<protein>
    <recommendedName>
        <fullName evidence="2">PI3K/PI4K catalytic domain-containing protein</fullName>
    </recommendedName>
</protein>
<evidence type="ECO:0000313" key="4">
    <source>
        <dbReference type="Proteomes" id="UP000178583"/>
    </source>
</evidence>
<gene>
    <name evidence="3" type="ORF">A2215_02200</name>
</gene>
<dbReference type="Pfam" id="PF00454">
    <property type="entry name" value="PI3_PI4_kinase"/>
    <property type="match status" value="1"/>
</dbReference>
<feature type="domain" description="PI3K/PI4K catalytic" evidence="2">
    <location>
        <begin position="178"/>
        <end position="216"/>
    </location>
</feature>
<accession>A0A1F5E3R2</accession>
<dbReference type="AlphaFoldDB" id="A0A1F5E3R2"/>
<sequence length="323" mass="36255">MNEAPKPPAEDLQGVETFSSHESRFGDKERIIEAMVDGDVEVLGDIEDVVDGIEVHANEVQITRIQYQNINTVQVVKVKSGEEGELLCIFKPQDGESARVKDQYHIENFYPRECAAYLVSEHFGLDVVPPTVIREVDGRLGALQLFLSHDQYADYAEIFGIVQTDEDCEKLSQGNDFQAIAVLDWVIANADRNPRNMMFNAEQTDELFAIDHGVILNGIAFTDHALRGPLRSLTWNNPTEEPVEVGLPASLVGTLKNGYERREELTRVLIERVDGPEGISEEEIEAMWRRVKLMIDKSVFLSPKNYQEATGKSLSHLESGLPD</sequence>
<dbReference type="Proteomes" id="UP000178583">
    <property type="component" value="Unassembled WGS sequence"/>
</dbReference>
<proteinExistence type="predicted"/>
<organism evidence="3 4">
    <name type="scientific">Candidatus Berkelbacteria bacterium RIFOXYA2_FULL_43_10</name>
    <dbReference type="NCBI Taxonomy" id="1797472"/>
    <lineage>
        <taxon>Bacteria</taxon>
        <taxon>Candidatus Berkelbacteria</taxon>
    </lineage>
</organism>
<evidence type="ECO:0000259" key="2">
    <source>
        <dbReference type="Pfam" id="PF00454"/>
    </source>
</evidence>
<evidence type="ECO:0000313" key="3">
    <source>
        <dbReference type="EMBL" id="OGD61924.1"/>
    </source>
</evidence>
<dbReference type="STRING" id="1797472.A2215_02200"/>
<dbReference type="InterPro" id="IPR000403">
    <property type="entry name" value="PI3/4_kinase_cat_dom"/>
</dbReference>
<name>A0A1F5E3R2_9BACT</name>
<feature type="region of interest" description="Disordered" evidence="1">
    <location>
        <begin position="1"/>
        <end position="22"/>
    </location>
</feature>
<dbReference type="EMBL" id="MEZY01000058">
    <property type="protein sequence ID" value="OGD61924.1"/>
    <property type="molecule type" value="Genomic_DNA"/>
</dbReference>
<comment type="caution">
    <text evidence="3">The sequence shown here is derived from an EMBL/GenBank/DDBJ whole genome shotgun (WGS) entry which is preliminary data.</text>
</comment>